<sequence length="264" mass="29264">MPGAEDAVAAEKPSPARMYDYFLHGDNNFPVDRAAGDAVIDQVGEVLTKDVVWENRRFLGRVVHHLAAEHGVRQFIDVGAGLPSMENTHQIARRSIPDARVAYVDLDPVVASHGKTLLSEEEQKITRLLTADLRAPLSILDNPELADLIDFDQPVALLCVAVFHFITDEDDPHGILRTFRERLAPGSFLALSHLNADESPEAEQDTMRAIYRNATSPIVFRTRAEIEALFTGFPLQPPGLVPTGHWRREGDTTRRMYGGLGRLG</sequence>
<dbReference type="SUPFAM" id="SSF53335">
    <property type="entry name" value="S-adenosyl-L-methionine-dependent methyltransferases"/>
    <property type="match status" value="1"/>
</dbReference>
<protein>
    <recommendedName>
        <fullName evidence="3">SAM-dependent methyltransferase</fullName>
    </recommendedName>
</protein>
<evidence type="ECO:0008006" key="3">
    <source>
        <dbReference type="Google" id="ProtNLM"/>
    </source>
</evidence>
<dbReference type="Proteomes" id="UP000267081">
    <property type="component" value="Unassembled WGS sequence"/>
</dbReference>
<comment type="caution">
    <text evidence="1">The sequence shown here is derived from an EMBL/GenBank/DDBJ whole genome shotgun (WGS) entry which is preliminary data.</text>
</comment>
<dbReference type="InterPro" id="IPR006764">
    <property type="entry name" value="SAM_dep_MeTrfase_SAV2177_type"/>
</dbReference>
<dbReference type="Gene3D" id="3.40.50.150">
    <property type="entry name" value="Vaccinia Virus protein VP39"/>
    <property type="match status" value="1"/>
</dbReference>
<evidence type="ECO:0000313" key="2">
    <source>
        <dbReference type="Proteomes" id="UP000267081"/>
    </source>
</evidence>
<dbReference type="PIRSF" id="PIRSF017393">
    <property type="entry name" value="MTase_SAV2177"/>
    <property type="match status" value="1"/>
</dbReference>
<dbReference type="InterPro" id="IPR029063">
    <property type="entry name" value="SAM-dependent_MTases_sf"/>
</dbReference>
<dbReference type="CDD" id="cd02440">
    <property type="entry name" value="AdoMet_MTases"/>
    <property type="match status" value="1"/>
</dbReference>
<keyword evidence="2" id="KW-1185">Reference proteome</keyword>
<reference evidence="1 2" key="1">
    <citation type="submission" date="2018-12" db="EMBL/GenBank/DDBJ databases">
        <title>Amycolatopsis eburnea sp. nov. actinomycete associate with arbuscular mycorrhiza fungal spore.</title>
        <authorList>
            <person name="Lumyong S."/>
            <person name="Chaiya L."/>
        </authorList>
    </citation>
    <scope>NUCLEOTIDE SEQUENCE [LARGE SCALE GENOMIC DNA]</scope>
    <source>
        <strain evidence="1 2">GLM-1</strain>
    </source>
</reference>
<name>A0A3R9F127_9PSEU</name>
<proteinExistence type="predicted"/>
<dbReference type="RefSeq" id="WP_125314933.1">
    <property type="nucleotide sequence ID" value="NZ_RSEC01000060.1"/>
</dbReference>
<organism evidence="1 2">
    <name type="scientific">Amycolatopsis eburnea</name>
    <dbReference type="NCBI Taxonomy" id="2267691"/>
    <lineage>
        <taxon>Bacteria</taxon>
        <taxon>Bacillati</taxon>
        <taxon>Actinomycetota</taxon>
        <taxon>Actinomycetes</taxon>
        <taxon>Pseudonocardiales</taxon>
        <taxon>Pseudonocardiaceae</taxon>
        <taxon>Amycolatopsis</taxon>
    </lineage>
</organism>
<dbReference type="Pfam" id="PF04672">
    <property type="entry name" value="Methyltransf_19"/>
    <property type="match status" value="1"/>
</dbReference>
<dbReference type="EMBL" id="RSEC01000060">
    <property type="protein sequence ID" value="RSD10790.1"/>
    <property type="molecule type" value="Genomic_DNA"/>
</dbReference>
<dbReference type="AlphaFoldDB" id="A0A3R9F127"/>
<evidence type="ECO:0000313" key="1">
    <source>
        <dbReference type="EMBL" id="RSD10790.1"/>
    </source>
</evidence>
<accession>A0A3R9F127</accession>
<gene>
    <name evidence="1" type="ORF">EIY87_39050</name>
</gene>
<dbReference type="OrthoDB" id="5175904at2"/>